<evidence type="ECO:0000313" key="2">
    <source>
        <dbReference type="Proteomes" id="UP000233649"/>
    </source>
</evidence>
<feature type="non-terminal residue" evidence="1">
    <location>
        <position position="1"/>
    </location>
</feature>
<gene>
    <name evidence="1" type="ORF">CVH13_01591</name>
</gene>
<accession>A0A2J1DSX5</accession>
<dbReference type="Proteomes" id="UP000233649">
    <property type="component" value="Unassembled WGS sequence"/>
</dbReference>
<comment type="caution">
    <text evidence="1">The sequence shown here is derived from an EMBL/GenBank/DDBJ whole genome shotgun (WGS) entry which is preliminary data.</text>
</comment>
<protein>
    <submittedName>
        <fullName evidence="1">Uncharacterized protein</fullName>
    </submittedName>
</protein>
<reference evidence="1 2" key="1">
    <citation type="journal article" date="2017" name="FEMS Microbiol. Ecol.">
        <title>Reconstructed genomes of novel Dehalococcoides mccartyi strains from 1,2,3,4-tetrachlorodibenzo-p-dioxin-dechlorinating enrichment cultures reveal divergent reductive dehalogenase gene profiles.</title>
        <authorList>
            <person name="Dam H.T."/>
            <person name="Vollmers J."/>
            <person name="Kaster A.K."/>
            <person name="Haggblom M.M."/>
        </authorList>
    </citation>
    <scope>NUCLEOTIDE SEQUENCE [LARGE SCALE GENOMIC DNA]</scope>
    <source>
        <strain evidence="1 2">H1-3-2.001</strain>
    </source>
</reference>
<dbReference type="EMBL" id="PHFD01000363">
    <property type="protein sequence ID" value="PKH45201.1"/>
    <property type="molecule type" value="Genomic_DNA"/>
</dbReference>
<proteinExistence type="predicted"/>
<sequence>RLGIPNGDTAEFYLPQKMGIKVNEKLNH</sequence>
<dbReference type="AlphaFoldDB" id="A0A2J1DSX5"/>
<evidence type="ECO:0000313" key="1">
    <source>
        <dbReference type="EMBL" id="PKH45201.1"/>
    </source>
</evidence>
<name>A0A2J1DSX5_9CHLR</name>
<organism evidence="1 2">
    <name type="scientific">Dehalococcoides mccartyi</name>
    <dbReference type="NCBI Taxonomy" id="61435"/>
    <lineage>
        <taxon>Bacteria</taxon>
        <taxon>Bacillati</taxon>
        <taxon>Chloroflexota</taxon>
        <taxon>Dehalococcoidia</taxon>
        <taxon>Dehalococcoidales</taxon>
        <taxon>Dehalococcoidaceae</taxon>
        <taxon>Dehalococcoides</taxon>
    </lineage>
</organism>